<keyword evidence="1" id="KW-1133">Transmembrane helix</keyword>
<reference evidence="2 3" key="1">
    <citation type="journal article" date="2019" name="Int. J. Syst. Evol. Microbiol.">
        <title>The Global Catalogue of Microorganisms (GCM) 10K type strain sequencing project: providing services to taxonomists for standard genome sequencing and annotation.</title>
        <authorList>
            <consortium name="The Broad Institute Genomics Platform"/>
            <consortium name="The Broad Institute Genome Sequencing Center for Infectious Disease"/>
            <person name="Wu L."/>
            <person name="Ma J."/>
        </authorList>
    </citation>
    <scope>NUCLEOTIDE SEQUENCE [LARGE SCALE GENOMIC DNA]</scope>
    <source>
        <strain evidence="2 3">JCM 15478</strain>
    </source>
</reference>
<keyword evidence="1" id="KW-0472">Membrane</keyword>
<proteinExistence type="predicted"/>
<organism evidence="2 3">
    <name type="scientific">Streptomyces albiaxialis</name>
    <dbReference type="NCBI Taxonomy" id="329523"/>
    <lineage>
        <taxon>Bacteria</taxon>
        <taxon>Bacillati</taxon>
        <taxon>Actinomycetota</taxon>
        <taxon>Actinomycetes</taxon>
        <taxon>Kitasatosporales</taxon>
        <taxon>Streptomycetaceae</taxon>
        <taxon>Streptomyces</taxon>
    </lineage>
</organism>
<sequence length="170" mass="18249">MTRAVDGEWLGEVVSEHPVEARRALTGGVCSLAFALLCGGTGLALAPGRLGGTGADRIPLVLLGLGLIGLTQAAWVLREYARQRGTLFRVHRGGLAHRRNGVERTYPWRDMTVVRHRLAGGFTARAMGRDVRCLIRLPDGGTVRLAGFTHRAHHLATEIDRASRACGPAA</sequence>
<dbReference type="RefSeq" id="WP_344534264.1">
    <property type="nucleotide sequence ID" value="NZ_BAAAPE010000022.1"/>
</dbReference>
<name>A0ABN2WWF9_9ACTN</name>
<comment type="caution">
    <text evidence="2">The sequence shown here is derived from an EMBL/GenBank/DDBJ whole genome shotgun (WGS) entry which is preliminary data.</text>
</comment>
<accession>A0ABN2WWF9</accession>
<dbReference type="Proteomes" id="UP001500016">
    <property type="component" value="Unassembled WGS sequence"/>
</dbReference>
<evidence type="ECO:0000256" key="1">
    <source>
        <dbReference type="SAM" id="Phobius"/>
    </source>
</evidence>
<keyword evidence="3" id="KW-1185">Reference proteome</keyword>
<keyword evidence="1" id="KW-0812">Transmembrane</keyword>
<feature type="transmembrane region" description="Helical" evidence="1">
    <location>
        <begin position="58"/>
        <end position="77"/>
    </location>
</feature>
<evidence type="ECO:0008006" key="4">
    <source>
        <dbReference type="Google" id="ProtNLM"/>
    </source>
</evidence>
<evidence type="ECO:0000313" key="3">
    <source>
        <dbReference type="Proteomes" id="UP001500016"/>
    </source>
</evidence>
<evidence type="ECO:0000313" key="2">
    <source>
        <dbReference type="EMBL" id="GAA2099615.1"/>
    </source>
</evidence>
<gene>
    <name evidence="2" type="ORF">GCM10009801_71420</name>
</gene>
<protein>
    <recommendedName>
        <fullName evidence="4">PH domain-containing protein</fullName>
    </recommendedName>
</protein>
<feature type="transmembrane region" description="Helical" evidence="1">
    <location>
        <begin position="24"/>
        <end position="46"/>
    </location>
</feature>
<dbReference type="EMBL" id="BAAAPE010000022">
    <property type="protein sequence ID" value="GAA2099615.1"/>
    <property type="molecule type" value="Genomic_DNA"/>
</dbReference>